<dbReference type="PANTHER" id="PTHR43353:SF5">
    <property type="entry name" value="SUCCINATE-SEMIALDEHYDE DEHYDROGENASE, MITOCHONDRIAL"/>
    <property type="match status" value="1"/>
</dbReference>
<dbReference type="Gene3D" id="3.40.309.10">
    <property type="entry name" value="Aldehyde Dehydrogenase, Chain A, domain 2"/>
    <property type="match status" value="1"/>
</dbReference>
<dbReference type="EMBL" id="BMYI01000034">
    <property type="protein sequence ID" value="GHC40432.1"/>
    <property type="molecule type" value="Genomic_DNA"/>
</dbReference>
<keyword evidence="2" id="KW-0560">Oxidoreductase</keyword>
<dbReference type="InterPro" id="IPR016163">
    <property type="entry name" value="Ald_DH_C"/>
</dbReference>
<protein>
    <submittedName>
        <fullName evidence="4">NAD-dependent succinate-semialdehyde dehydrogenase</fullName>
    </submittedName>
</protein>
<dbReference type="Gene3D" id="3.40.605.10">
    <property type="entry name" value="Aldehyde Dehydrogenase, Chain A, domain 1"/>
    <property type="match status" value="1"/>
</dbReference>
<evidence type="ECO:0000313" key="5">
    <source>
        <dbReference type="Proteomes" id="UP000658305"/>
    </source>
</evidence>
<dbReference type="InterPro" id="IPR016162">
    <property type="entry name" value="Ald_DH_N"/>
</dbReference>
<accession>A0ABQ3FTM9</accession>
<name>A0ABQ3FTM9_9RHOB</name>
<evidence type="ECO:0000259" key="3">
    <source>
        <dbReference type="Pfam" id="PF00171"/>
    </source>
</evidence>
<dbReference type="SUPFAM" id="SSF53720">
    <property type="entry name" value="ALDH-like"/>
    <property type="match status" value="1"/>
</dbReference>
<comment type="similarity">
    <text evidence="1">Belongs to the aldehyde dehydrogenase family.</text>
</comment>
<dbReference type="CDD" id="cd07103">
    <property type="entry name" value="ALDH_F5_SSADH_GabD"/>
    <property type="match status" value="1"/>
</dbReference>
<organism evidence="4 5">
    <name type="scientific">Gemmobacter nanjingensis</name>
    <dbReference type="NCBI Taxonomy" id="488454"/>
    <lineage>
        <taxon>Bacteria</taxon>
        <taxon>Pseudomonadati</taxon>
        <taxon>Pseudomonadota</taxon>
        <taxon>Alphaproteobacteria</taxon>
        <taxon>Rhodobacterales</taxon>
        <taxon>Paracoccaceae</taxon>
        <taxon>Gemmobacter</taxon>
    </lineage>
</organism>
<dbReference type="Pfam" id="PF00171">
    <property type="entry name" value="Aldedh"/>
    <property type="match status" value="1"/>
</dbReference>
<reference evidence="5" key="1">
    <citation type="journal article" date="2019" name="Int. J. Syst. Evol. Microbiol.">
        <title>The Global Catalogue of Microorganisms (GCM) 10K type strain sequencing project: providing services to taxonomists for standard genome sequencing and annotation.</title>
        <authorList>
            <consortium name="The Broad Institute Genomics Platform"/>
            <consortium name="The Broad Institute Genome Sequencing Center for Infectious Disease"/>
            <person name="Wu L."/>
            <person name="Ma J."/>
        </authorList>
    </citation>
    <scope>NUCLEOTIDE SEQUENCE [LARGE SCALE GENOMIC DNA]</scope>
    <source>
        <strain evidence="5">KCTC 23298</strain>
    </source>
</reference>
<sequence>MEQRVALPSEDVNIMNNLDYPQIRHLIGKDWLASATTGDRAVINPANGVEIGRIPQATAEDLERAVRHAESAFATWKDRSPTDRGAILRRFADLLRQNDAMIARWITLDEGKPLAEALIEVRSSADHVDWHAEECRRIYGRIVPSRNPTVQHLVVREPVGVCLAITPWNFPLSQAVRKVAAALASGCTMILKGPAEAPAGCLAIARFLQEAGLPEGCLNLVWGNSAFISETLIAHPVVRKITFTGSVEVGKHLAALAGQHMKRATMELGGHAPVLVFDDADAGAAARALAGNKLRNAGQVCISPTRFYVQAGIHERFLSELVTAFEAVKVGDGLAEGTQMGPLCHAGRVTAMEKLVTDARDNGAEVLTGGARIGNSGSFYAPTIVNTPDDSIALMRDEPFGPVAVVSPFREIEDGLARANGLSFGLASYIFTNSLERADRSAACLQAGMVSINHFGLALPETPFGGVRDSGYGSEGGTETFDGYLSTKFISRNSAPVR</sequence>
<dbReference type="InterPro" id="IPR015590">
    <property type="entry name" value="Aldehyde_DH_dom"/>
</dbReference>
<evidence type="ECO:0000256" key="1">
    <source>
        <dbReference type="ARBA" id="ARBA00009986"/>
    </source>
</evidence>
<dbReference type="PANTHER" id="PTHR43353">
    <property type="entry name" value="SUCCINATE-SEMIALDEHYDE DEHYDROGENASE, MITOCHONDRIAL"/>
    <property type="match status" value="1"/>
</dbReference>
<evidence type="ECO:0000313" key="4">
    <source>
        <dbReference type="EMBL" id="GHC40432.1"/>
    </source>
</evidence>
<dbReference type="InterPro" id="IPR050740">
    <property type="entry name" value="Aldehyde_DH_Superfamily"/>
</dbReference>
<dbReference type="Proteomes" id="UP000658305">
    <property type="component" value="Unassembled WGS sequence"/>
</dbReference>
<evidence type="ECO:0000256" key="2">
    <source>
        <dbReference type="ARBA" id="ARBA00023002"/>
    </source>
</evidence>
<gene>
    <name evidence="4" type="ORF">GCM10007291_47890</name>
</gene>
<comment type="caution">
    <text evidence="4">The sequence shown here is derived from an EMBL/GenBank/DDBJ whole genome shotgun (WGS) entry which is preliminary data.</text>
</comment>
<keyword evidence="5" id="KW-1185">Reference proteome</keyword>
<dbReference type="InterPro" id="IPR016161">
    <property type="entry name" value="Ald_DH/histidinol_DH"/>
</dbReference>
<feature type="domain" description="Aldehyde dehydrogenase" evidence="3">
    <location>
        <begin position="31"/>
        <end position="490"/>
    </location>
</feature>
<proteinExistence type="inferred from homology"/>